<sequence>MTLSVANASGAGALEDKDLEIVSVEAIPLVARFSDLYGGQAPPEWLVHPAASHRTLQRTGQFTTLVRITTAGGLQGLGECYGLPSPRVTATIVDDILAPLLIGRHPLAVDRLWSTMFDAMSGGGHVRGFYLEAMSGADIALWDLKGKALGLPVHALLGGPHRSHIDVYASPVPMFERPAQSAEAAQRFVTEGFRALKLKLGRGIETDVAHAAAVRAAIGDDVDLLVDLNCAYTSDQAVRIGQVLADLGITWFEEPVAVDDVAGYRRLRQALPLTLVNGETLFTRFDFSTFLTEGAVDVIMPNVARAGGISESYKIAALAQTFHTDIAPHGVGSAVGVTAGLHLSAAVPNFRTFEFNQLPNPLRDTLLVEPLRLRDGGLDVPTGPGLGIELDWDRVEAFRVDR</sequence>
<name>A0A1H5JG84_9ACTN</name>
<dbReference type="PANTHER" id="PTHR48080:SF2">
    <property type="entry name" value="D-GALACTONATE DEHYDRATASE"/>
    <property type="match status" value="1"/>
</dbReference>
<evidence type="ECO:0000259" key="2">
    <source>
        <dbReference type="SMART" id="SM00922"/>
    </source>
</evidence>
<reference evidence="4" key="1">
    <citation type="submission" date="2016-10" db="EMBL/GenBank/DDBJ databases">
        <authorList>
            <person name="Varghese N."/>
            <person name="Submissions S."/>
        </authorList>
    </citation>
    <scope>NUCLEOTIDE SEQUENCE [LARGE SCALE GENOMIC DNA]</scope>
    <source>
        <strain evidence="4">DSM 45237</strain>
    </source>
</reference>
<keyword evidence="1" id="KW-0456">Lyase</keyword>
<dbReference type="SUPFAM" id="SSF51604">
    <property type="entry name" value="Enolase C-terminal domain-like"/>
    <property type="match status" value="1"/>
</dbReference>
<gene>
    <name evidence="3" type="ORF">SAMN04488561_1570</name>
</gene>
<dbReference type="RefSeq" id="WP_171906720.1">
    <property type="nucleotide sequence ID" value="NZ_FNUC01000003.1"/>
</dbReference>
<dbReference type="AlphaFoldDB" id="A0A1H5JG84"/>
<dbReference type="EMBL" id="FNUC01000003">
    <property type="protein sequence ID" value="SEE51454.1"/>
    <property type="molecule type" value="Genomic_DNA"/>
</dbReference>
<dbReference type="InterPro" id="IPR034593">
    <property type="entry name" value="DgoD-like"/>
</dbReference>
<dbReference type="GO" id="GO:0016829">
    <property type="term" value="F:lyase activity"/>
    <property type="evidence" value="ECO:0007669"/>
    <property type="project" value="UniProtKB-KW"/>
</dbReference>
<dbReference type="CDD" id="cd03316">
    <property type="entry name" value="MR_like"/>
    <property type="match status" value="1"/>
</dbReference>
<dbReference type="PANTHER" id="PTHR48080">
    <property type="entry name" value="D-GALACTONATE DEHYDRATASE-RELATED"/>
    <property type="match status" value="1"/>
</dbReference>
<dbReference type="SMART" id="SM00922">
    <property type="entry name" value="MR_MLE"/>
    <property type="match status" value="1"/>
</dbReference>
<dbReference type="Proteomes" id="UP000181980">
    <property type="component" value="Unassembled WGS sequence"/>
</dbReference>
<accession>A0A1H5JG84</accession>
<dbReference type="STRING" id="561176.SAMN04488561_1570"/>
<dbReference type="GO" id="GO:0016853">
    <property type="term" value="F:isomerase activity"/>
    <property type="evidence" value="ECO:0007669"/>
    <property type="project" value="UniProtKB-KW"/>
</dbReference>
<dbReference type="InterPro" id="IPR013342">
    <property type="entry name" value="Mandelate_racemase_C"/>
</dbReference>
<keyword evidence="4" id="KW-1185">Reference proteome</keyword>
<dbReference type="Gene3D" id="3.30.390.10">
    <property type="entry name" value="Enolase-like, N-terminal domain"/>
    <property type="match status" value="1"/>
</dbReference>
<dbReference type="SUPFAM" id="SSF54826">
    <property type="entry name" value="Enolase N-terminal domain-like"/>
    <property type="match status" value="1"/>
</dbReference>
<proteinExistence type="predicted"/>
<dbReference type="InterPro" id="IPR029065">
    <property type="entry name" value="Enolase_C-like"/>
</dbReference>
<evidence type="ECO:0000313" key="3">
    <source>
        <dbReference type="EMBL" id="SEE51454.1"/>
    </source>
</evidence>
<keyword evidence="3" id="KW-0413">Isomerase</keyword>
<dbReference type="InterPro" id="IPR036849">
    <property type="entry name" value="Enolase-like_C_sf"/>
</dbReference>
<dbReference type="Gene3D" id="3.20.20.120">
    <property type="entry name" value="Enolase-like C-terminal domain"/>
    <property type="match status" value="1"/>
</dbReference>
<dbReference type="SFLD" id="SFLDS00001">
    <property type="entry name" value="Enolase"/>
    <property type="match status" value="1"/>
</dbReference>
<evidence type="ECO:0000313" key="4">
    <source>
        <dbReference type="Proteomes" id="UP000181980"/>
    </source>
</evidence>
<feature type="domain" description="Mandelate racemase/muconate lactonizing enzyme C-terminal" evidence="2">
    <location>
        <begin position="178"/>
        <end position="274"/>
    </location>
</feature>
<dbReference type="InterPro" id="IPR029017">
    <property type="entry name" value="Enolase-like_N"/>
</dbReference>
<dbReference type="Pfam" id="PF02746">
    <property type="entry name" value="MR_MLE_N"/>
    <property type="match status" value="1"/>
</dbReference>
<evidence type="ECO:0000256" key="1">
    <source>
        <dbReference type="ARBA" id="ARBA00023239"/>
    </source>
</evidence>
<organism evidence="3 4">
    <name type="scientific">Jiangella alba</name>
    <dbReference type="NCBI Taxonomy" id="561176"/>
    <lineage>
        <taxon>Bacteria</taxon>
        <taxon>Bacillati</taxon>
        <taxon>Actinomycetota</taxon>
        <taxon>Actinomycetes</taxon>
        <taxon>Jiangellales</taxon>
        <taxon>Jiangellaceae</taxon>
        <taxon>Jiangella</taxon>
    </lineage>
</organism>
<dbReference type="InterPro" id="IPR013341">
    <property type="entry name" value="Mandelate_racemase_N_dom"/>
</dbReference>
<protein>
    <submittedName>
        <fullName evidence="3">D-galactarolactone cycloisomerase</fullName>
    </submittedName>
</protein>
<dbReference type="Pfam" id="PF13378">
    <property type="entry name" value="MR_MLE_C"/>
    <property type="match status" value="1"/>
</dbReference>